<organism evidence="2 3">
    <name type="scientific">Virgibacillus litoralis</name>
    <dbReference type="NCBI Taxonomy" id="578221"/>
    <lineage>
        <taxon>Bacteria</taxon>
        <taxon>Bacillati</taxon>
        <taxon>Bacillota</taxon>
        <taxon>Bacilli</taxon>
        <taxon>Bacillales</taxon>
        <taxon>Bacillaceae</taxon>
        <taxon>Virgibacillus</taxon>
    </lineage>
</organism>
<dbReference type="InterPro" id="IPR019076">
    <property type="entry name" value="Spore_lipoprot_YhcN/YlaJ-like"/>
</dbReference>
<accession>A0ABS4HA85</accession>
<dbReference type="EMBL" id="JAGGKK010000002">
    <property type="protein sequence ID" value="MBP1947659.1"/>
    <property type="molecule type" value="Genomic_DNA"/>
</dbReference>
<proteinExistence type="predicted"/>
<comment type="caution">
    <text evidence="2">The sequence shown here is derived from an EMBL/GenBank/DDBJ whole genome shotgun (WGS) entry which is preliminary data.</text>
</comment>
<keyword evidence="3" id="KW-1185">Reference proteome</keyword>
<feature type="compositionally biased region" description="Polar residues" evidence="1">
    <location>
        <begin position="64"/>
        <end position="82"/>
    </location>
</feature>
<reference evidence="2 3" key="1">
    <citation type="submission" date="2021-03" db="EMBL/GenBank/DDBJ databases">
        <title>Genomic Encyclopedia of Type Strains, Phase IV (KMG-IV): sequencing the most valuable type-strain genomes for metagenomic binning, comparative biology and taxonomic classification.</title>
        <authorList>
            <person name="Goeker M."/>
        </authorList>
    </citation>
    <scope>NUCLEOTIDE SEQUENCE [LARGE SCALE GENOMIC DNA]</scope>
    <source>
        <strain evidence="2 3">DSM 21085</strain>
    </source>
</reference>
<sequence>MSIKILTLISVIIFALVGCGTEEGKQDNPENMTSQPINYETKEEQKERTGNKEQSLGEKGGYPQSDQTQMNEGDASGQSDLYTNQTSISITKKLKERKEVIQAQVAVTDDKAIVGVIISPNSPPNMRKIIKQEVHEMVPNREVEVYTDDVYWDRMRNKDAKLDQLNGDMNEFLNEFFNTTRD</sequence>
<evidence type="ECO:0000313" key="3">
    <source>
        <dbReference type="Proteomes" id="UP001519328"/>
    </source>
</evidence>
<protein>
    <recommendedName>
        <fullName evidence="4">Sporulation protein</fullName>
    </recommendedName>
</protein>
<feature type="compositionally biased region" description="Polar residues" evidence="1">
    <location>
        <begin position="29"/>
        <end position="38"/>
    </location>
</feature>
<dbReference type="Proteomes" id="UP001519328">
    <property type="component" value="Unassembled WGS sequence"/>
</dbReference>
<evidence type="ECO:0000256" key="1">
    <source>
        <dbReference type="SAM" id="MobiDB-lite"/>
    </source>
</evidence>
<evidence type="ECO:0000313" key="2">
    <source>
        <dbReference type="EMBL" id="MBP1947659.1"/>
    </source>
</evidence>
<evidence type="ECO:0008006" key="4">
    <source>
        <dbReference type="Google" id="ProtNLM"/>
    </source>
</evidence>
<feature type="region of interest" description="Disordered" evidence="1">
    <location>
        <begin position="22"/>
        <end position="82"/>
    </location>
</feature>
<dbReference type="Pfam" id="PF09580">
    <property type="entry name" value="Spore_YhcN_YlaJ"/>
    <property type="match status" value="1"/>
</dbReference>
<dbReference type="RefSeq" id="WP_209479278.1">
    <property type="nucleotide sequence ID" value="NZ_JAGGKK010000002.1"/>
</dbReference>
<feature type="compositionally biased region" description="Basic and acidic residues" evidence="1">
    <location>
        <begin position="40"/>
        <end position="51"/>
    </location>
</feature>
<dbReference type="PROSITE" id="PS51257">
    <property type="entry name" value="PROKAR_LIPOPROTEIN"/>
    <property type="match status" value="1"/>
</dbReference>
<gene>
    <name evidence="2" type="ORF">J2Z82_000585</name>
</gene>
<name>A0ABS4HA85_9BACI</name>